<dbReference type="Pfam" id="PF00512">
    <property type="entry name" value="HisKA"/>
    <property type="match status" value="1"/>
</dbReference>
<dbReference type="PANTHER" id="PTHR43711:SF26">
    <property type="entry name" value="SENSOR HISTIDINE KINASE RCSC"/>
    <property type="match status" value="1"/>
</dbReference>
<dbReference type="SUPFAM" id="SSF158472">
    <property type="entry name" value="HAMP domain-like"/>
    <property type="match status" value="1"/>
</dbReference>
<sequence length="654" mass="70543">MRVRAVFIAWMLAVAGAATVGTAIGLAARVQDLRAAQTAGAHVEALAAALRVVEVVAVERGATNAALRRPDPLPAERIEALEFDRARTDTALAMTLAYLHRLSPIASEVPIADVQQLAHRIRELRAVVDRQILLPAAQRDQTFITGFIPSIVNLLDEYARLENVLEGAVARADPTVGQFASVARVASDLRDFAGRAGNIHIDLIANRGPISNLAAEQLAEMRGRVDQSWSRIRALIEQAGADTELESEIHLVEFEYFGESRKLYGLVVDATNGNNAALTVDDLRIMQYPVVQRVLTLRDAALKIAAERADARRFSALRALITVAGMALLTLGVGALAVAMFGRRVVFPILALTRTVVRIAEGERTIDVPHRAREDEIGQMGNALETLRENALAAEQAASQHAARLEEARSVAESASRAKSAFLATMSHELRTPLNAVIGFAEMIEREIVGPVGAPAYVEYARDIHESASHLLQLINDILDLSTLEAGHLSLSEEKVDLRQTLQACVRMLAPRAESGQISMLLETDLDSTPVVCDERRIRQVALNLLANAVKYTPPGGKIVVRLTRDRDGNVVLSFEDNGIGISESDLTLVMAPFGRAETAFNRTTEGTGLGLPLTKRLVEAHGGELILQSAPGKGTTATVRLPAWRASSDVAAA</sequence>
<dbReference type="EMBL" id="BOPV01000001">
    <property type="protein sequence ID" value="GIL41514.1"/>
    <property type="molecule type" value="Genomic_DNA"/>
</dbReference>
<evidence type="ECO:0000256" key="5">
    <source>
        <dbReference type="ARBA" id="ARBA00022679"/>
    </source>
</evidence>
<dbReference type="InterPro" id="IPR050736">
    <property type="entry name" value="Sensor_HK_Regulatory"/>
</dbReference>
<comment type="caution">
    <text evidence="11">The sequence shown here is derived from an EMBL/GenBank/DDBJ whole genome shotgun (WGS) entry which is preliminary data.</text>
</comment>
<dbReference type="SUPFAM" id="SSF55874">
    <property type="entry name" value="ATPase domain of HSP90 chaperone/DNA topoisomerase II/histidine kinase"/>
    <property type="match status" value="1"/>
</dbReference>
<evidence type="ECO:0000313" key="11">
    <source>
        <dbReference type="EMBL" id="GIL41514.1"/>
    </source>
</evidence>
<dbReference type="InterPro" id="IPR036097">
    <property type="entry name" value="HisK_dim/P_sf"/>
</dbReference>
<dbReference type="PROSITE" id="PS50885">
    <property type="entry name" value="HAMP"/>
    <property type="match status" value="1"/>
</dbReference>
<keyword evidence="8" id="KW-0812">Transmembrane</keyword>
<dbReference type="SUPFAM" id="SSF47384">
    <property type="entry name" value="Homodimeric domain of signal transducing histidine kinase"/>
    <property type="match status" value="1"/>
</dbReference>
<keyword evidence="5" id="KW-0808">Transferase</keyword>
<feature type="domain" description="Histidine kinase" evidence="9">
    <location>
        <begin position="425"/>
        <end position="646"/>
    </location>
</feature>
<feature type="transmembrane region" description="Helical" evidence="8">
    <location>
        <begin position="319"/>
        <end position="341"/>
    </location>
</feature>
<dbReference type="SMART" id="SM00388">
    <property type="entry name" value="HisKA"/>
    <property type="match status" value="1"/>
</dbReference>
<evidence type="ECO:0000259" key="9">
    <source>
        <dbReference type="PROSITE" id="PS50109"/>
    </source>
</evidence>
<dbReference type="Gene3D" id="6.10.340.10">
    <property type="match status" value="1"/>
</dbReference>
<feature type="domain" description="HAMP" evidence="10">
    <location>
        <begin position="343"/>
        <end position="396"/>
    </location>
</feature>
<dbReference type="PROSITE" id="PS50109">
    <property type="entry name" value="HIS_KIN"/>
    <property type="match status" value="1"/>
</dbReference>
<dbReference type="InterPro" id="IPR004358">
    <property type="entry name" value="Sig_transdc_His_kin-like_C"/>
</dbReference>
<dbReference type="InterPro" id="IPR036890">
    <property type="entry name" value="HATPase_C_sf"/>
</dbReference>
<evidence type="ECO:0000259" key="10">
    <source>
        <dbReference type="PROSITE" id="PS50885"/>
    </source>
</evidence>
<dbReference type="AlphaFoldDB" id="A0A8S8XG05"/>
<accession>A0A8S8XG05</accession>
<dbReference type="PANTHER" id="PTHR43711">
    <property type="entry name" value="TWO-COMPONENT HISTIDINE KINASE"/>
    <property type="match status" value="1"/>
</dbReference>
<dbReference type="CDD" id="cd00082">
    <property type="entry name" value="HisKA"/>
    <property type="match status" value="1"/>
</dbReference>
<keyword evidence="8" id="KW-0472">Membrane</keyword>
<dbReference type="FunFam" id="3.30.565.10:FF:000006">
    <property type="entry name" value="Sensor histidine kinase WalK"/>
    <property type="match status" value="1"/>
</dbReference>
<dbReference type="CDD" id="cd16922">
    <property type="entry name" value="HATPase_EvgS-ArcB-TorS-like"/>
    <property type="match status" value="1"/>
</dbReference>
<dbReference type="Pfam" id="PF02518">
    <property type="entry name" value="HATPase_c"/>
    <property type="match status" value="1"/>
</dbReference>
<evidence type="ECO:0000256" key="8">
    <source>
        <dbReference type="SAM" id="Phobius"/>
    </source>
</evidence>
<evidence type="ECO:0000256" key="7">
    <source>
        <dbReference type="ARBA" id="ARBA00023012"/>
    </source>
</evidence>
<dbReference type="Pfam" id="PF00672">
    <property type="entry name" value="HAMP"/>
    <property type="match status" value="1"/>
</dbReference>
<organism evidence="11 12">
    <name type="scientific">Roseiterribacter gracilis</name>
    <dbReference type="NCBI Taxonomy" id="2812848"/>
    <lineage>
        <taxon>Bacteria</taxon>
        <taxon>Pseudomonadati</taxon>
        <taxon>Pseudomonadota</taxon>
        <taxon>Alphaproteobacteria</taxon>
        <taxon>Rhodospirillales</taxon>
        <taxon>Roseiterribacteraceae</taxon>
        <taxon>Roseiterribacter</taxon>
    </lineage>
</organism>
<evidence type="ECO:0000256" key="2">
    <source>
        <dbReference type="ARBA" id="ARBA00004370"/>
    </source>
</evidence>
<name>A0A8S8XG05_9PROT</name>
<evidence type="ECO:0000256" key="3">
    <source>
        <dbReference type="ARBA" id="ARBA00012438"/>
    </source>
</evidence>
<dbReference type="RefSeq" id="WP_420245020.1">
    <property type="nucleotide sequence ID" value="NZ_BOPV01000001.1"/>
</dbReference>
<dbReference type="InterPro" id="IPR003594">
    <property type="entry name" value="HATPase_dom"/>
</dbReference>
<dbReference type="InterPro" id="IPR003661">
    <property type="entry name" value="HisK_dim/P_dom"/>
</dbReference>
<keyword evidence="7" id="KW-0902">Two-component regulatory system</keyword>
<dbReference type="SMART" id="SM00387">
    <property type="entry name" value="HATPase_c"/>
    <property type="match status" value="1"/>
</dbReference>
<evidence type="ECO:0000256" key="1">
    <source>
        <dbReference type="ARBA" id="ARBA00000085"/>
    </source>
</evidence>
<dbReference type="Gene3D" id="3.30.565.10">
    <property type="entry name" value="Histidine kinase-like ATPase, C-terminal domain"/>
    <property type="match status" value="1"/>
</dbReference>
<keyword evidence="4" id="KW-0597">Phosphoprotein</keyword>
<dbReference type="SMART" id="SM00304">
    <property type="entry name" value="HAMP"/>
    <property type="match status" value="1"/>
</dbReference>
<reference evidence="11" key="1">
    <citation type="submission" date="2021-02" db="EMBL/GenBank/DDBJ databases">
        <title>Genome sequence of Rhodospirillales sp. strain TMPK1 isolated from soil.</title>
        <authorList>
            <person name="Nakai R."/>
            <person name="Kusada H."/>
            <person name="Tamaki H."/>
        </authorList>
    </citation>
    <scope>NUCLEOTIDE SEQUENCE</scope>
    <source>
        <strain evidence="11">TMPK1</strain>
    </source>
</reference>
<dbReference type="InterPro" id="IPR003660">
    <property type="entry name" value="HAMP_dom"/>
</dbReference>
<gene>
    <name evidence="11" type="ORF">TMPK1_37510</name>
</gene>
<dbReference type="InterPro" id="IPR005467">
    <property type="entry name" value="His_kinase_dom"/>
</dbReference>
<evidence type="ECO:0000256" key="6">
    <source>
        <dbReference type="ARBA" id="ARBA00022777"/>
    </source>
</evidence>
<comment type="catalytic activity">
    <reaction evidence="1">
        <text>ATP + protein L-histidine = ADP + protein N-phospho-L-histidine.</text>
        <dbReference type="EC" id="2.7.13.3"/>
    </reaction>
</comment>
<dbReference type="Proteomes" id="UP000681075">
    <property type="component" value="Unassembled WGS sequence"/>
</dbReference>
<dbReference type="CDD" id="cd06225">
    <property type="entry name" value="HAMP"/>
    <property type="match status" value="1"/>
</dbReference>
<dbReference type="GO" id="GO:0000155">
    <property type="term" value="F:phosphorelay sensor kinase activity"/>
    <property type="evidence" value="ECO:0007669"/>
    <property type="project" value="InterPro"/>
</dbReference>
<keyword evidence="8" id="KW-1133">Transmembrane helix</keyword>
<protein>
    <recommendedName>
        <fullName evidence="3">histidine kinase</fullName>
        <ecNumber evidence="3">2.7.13.3</ecNumber>
    </recommendedName>
</protein>
<evidence type="ECO:0000313" key="12">
    <source>
        <dbReference type="Proteomes" id="UP000681075"/>
    </source>
</evidence>
<proteinExistence type="predicted"/>
<dbReference type="Gene3D" id="1.10.287.130">
    <property type="match status" value="1"/>
</dbReference>
<dbReference type="PRINTS" id="PR00344">
    <property type="entry name" value="BCTRLSENSOR"/>
</dbReference>
<dbReference type="GO" id="GO:0016020">
    <property type="term" value="C:membrane"/>
    <property type="evidence" value="ECO:0007669"/>
    <property type="project" value="UniProtKB-SubCell"/>
</dbReference>
<evidence type="ECO:0000256" key="4">
    <source>
        <dbReference type="ARBA" id="ARBA00022553"/>
    </source>
</evidence>
<keyword evidence="12" id="KW-1185">Reference proteome</keyword>
<keyword evidence="6" id="KW-0418">Kinase</keyword>
<comment type="subcellular location">
    <subcellularLocation>
        <location evidence="2">Membrane</location>
    </subcellularLocation>
</comment>
<dbReference type="EC" id="2.7.13.3" evidence="3"/>